<comment type="similarity">
    <text evidence="2">Belongs to the SNF2/RAD54 helicase family.</text>
</comment>
<gene>
    <name evidence="11" type="primary">LOC106819145</name>
</gene>
<keyword evidence="3" id="KW-0547">Nucleotide-binding</keyword>
<feature type="region of interest" description="Disordered" evidence="8">
    <location>
        <begin position="1"/>
        <end position="22"/>
    </location>
</feature>
<evidence type="ECO:0000256" key="1">
    <source>
        <dbReference type="ARBA" id="ARBA00004123"/>
    </source>
</evidence>
<evidence type="ECO:0000256" key="6">
    <source>
        <dbReference type="ARBA" id="ARBA00023125"/>
    </source>
</evidence>
<dbReference type="SUPFAM" id="SSF52540">
    <property type="entry name" value="P-loop containing nucleoside triphosphate hydrolases"/>
    <property type="match status" value="1"/>
</dbReference>
<keyword evidence="4" id="KW-0347">Helicase</keyword>
<dbReference type="InterPro" id="IPR027417">
    <property type="entry name" value="P-loop_NTPase"/>
</dbReference>
<reference evidence="11" key="1">
    <citation type="submission" date="2025-08" db="UniProtKB">
        <authorList>
            <consortium name="RefSeq"/>
        </authorList>
    </citation>
    <scope>IDENTIFICATION</scope>
</reference>
<evidence type="ECO:0000313" key="10">
    <source>
        <dbReference type="Proteomes" id="UP000695022"/>
    </source>
</evidence>
<dbReference type="PANTHER" id="PTHR45797:SF3">
    <property type="entry name" value="TRANSCRIPTIONAL REGULATOR ATRX HOMOLOG"/>
    <property type="match status" value="1"/>
</dbReference>
<organism evidence="10 11">
    <name type="scientific">Priapulus caudatus</name>
    <name type="common">Priapulid worm</name>
    <dbReference type="NCBI Taxonomy" id="37621"/>
    <lineage>
        <taxon>Eukaryota</taxon>
        <taxon>Metazoa</taxon>
        <taxon>Ecdysozoa</taxon>
        <taxon>Scalidophora</taxon>
        <taxon>Priapulida</taxon>
        <taxon>Priapulimorpha</taxon>
        <taxon>Priapulimorphida</taxon>
        <taxon>Priapulidae</taxon>
        <taxon>Priapulus</taxon>
    </lineage>
</organism>
<dbReference type="InterPro" id="IPR044574">
    <property type="entry name" value="ARIP4-like"/>
</dbReference>
<feature type="compositionally biased region" description="Basic residues" evidence="8">
    <location>
        <begin position="1"/>
        <end position="16"/>
    </location>
</feature>
<evidence type="ECO:0000256" key="2">
    <source>
        <dbReference type="ARBA" id="ARBA00007025"/>
    </source>
</evidence>
<evidence type="ECO:0000256" key="8">
    <source>
        <dbReference type="SAM" id="MobiDB-lite"/>
    </source>
</evidence>
<keyword evidence="7" id="KW-0539">Nucleus</keyword>
<dbReference type="PANTHER" id="PTHR45797">
    <property type="entry name" value="RAD54-LIKE"/>
    <property type="match status" value="1"/>
</dbReference>
<proteinExistence type="inferred from homology"/>
<dbReference type="Gene3D" id="3.40.50.300">
    <property type="entry name" value="P-loop containing nucleotide triphosphate hydrolases"/>
    <property type="match status" value="1"/>
</dbReference>
<sequence length="350" mass="39163">MPHGSRRGHHRLRRGSHSQERLYGDLKGNEQGDVEASCCAHRHTTLGDRTILTEYRCMLQFVKPNLLGTRKEFQNRFANPIKSGQHSDSTPYDVKLMKKRAHILHDLLAGCVQRRDYSALTKFLPPKTEFVISVRLSEVQIALYSKYMRLNGHSNEELSTPLKNVGATLFQDYHHLMCIWSHPWMLKLKQIREEKRAMMTNWDDDSDGSIDDEDDTEAEDSPNSDHSDVIELDSDGSETKKQKNKRSNGGSAEELARRAIPTTIRFPVTSDKSTASATSLNEGNALHSCDADESLCRPSPTSASASCHPCVEMKTTFAQAIAQVCARPVGGHQRVSVFDIPGCQGLAFPI</sequence>
<evidence type="ECO:0000256" key="4">
    <source>
        <dbReference type="ARBA" id="ARBA00022806"/>
    </source>
</evidence>
<dbReference type="Gene3D" id="3.40.50.10810">
    <property type="entry name" value="Tandem AAA-ATPase domain"/>
    <property type="match status" value="1"/>
</dbReference>
<evidence type="ECO:0000256" key="7">
    <source>
        <dbReference type="ARBA" id="ARBA00023242"/>
    </source>
</evidence>
<dbReference type="Proteomes" id="UP000695022">
    <property type="component" value="Unplaced"/>
</dbReference>
<name>A0ABM1F4B6_PRICU</name>
<dbReference type="Gene3D" id="1.20.120.850">
    <property type="entry name" value="SWI2/SNF2 ATPases, N-terminal domain"/>
    <property type="match status" value="1"/>
</dbReference>
<evidence type="ECO:0000259" key="9">
    <source>
        <dbReference type="Pfam" id="PF00176"/>
    </source>
</evidence>
<accession>A0ABM1F4B6</accession>
<evidence type="ECO:0000256" key="3">
    <source>
        <dbReference type="ARBA" id="ARBA00022741"/>
    </source>
</evidence>
<evidence type="ECO:0000313" key="11">
    <source>
        <dbReference type="RefSeq" id="XP_014679287.1"/>
    </source>
</evidence>
<feature type="domain" description="SNF2 N-terminal" evidence="9">
    <location>
        <begin position="52"/>
        <end position="151"/>
    </location>
</feature>
<feature type="compositionally biased region" description="Polar residues" evidence="8">
    <location>
        <begin position="270"/>
        <end position="279"/>
    </location>
</feature>
<keyword evidence="10" id="KW-1185">Reference proteome</keyword>
<keyword evidence="4" id="KW-0378">Hydrolase</keyword>
<dbReference type="InterPro" id="IPR000330">
    <property type="entry name" value="SNF2_N"/>
</dbReference>
<dbReference type="RefSeq" id="XP_014679287.1">
    <property type="nucleotide sequence ID" value="XM_014823801.1"/>
</dbReference>
<keyword evidence="5" id="KW-0067">ATP-binding</keyword>
<keyword evidence="6" id="KW-0238">DNA-binding</keyword>
<dbReference type="InterPro" id="IPR038718">
    <property type="entry name" value="SNF2-like_sf"/>
</dbReference>
<feature type="compositionally biased region" description="Acidic residues" evidence="8">
    <location>
        <begin position="202"/>
        <end position="222"/>
    </location>
</feature>
<comment type="subcellular location">
    <subcellularLocation>
        <location evidence="1">Nucleus</location>
    </subcellularLocation>
</comment>
<protein>
    <submittedName>
        <fullName evidence="11">Transcriptional regulator ATRX homolog</fullName>
    </submittedName>
</protein>
<feature type="region of interest" description="Disordered" evidence="8">
    <location>
        <begin position="199"/>
        <end position="279"/>
    </location>
</feature>
<evidence type="ECO:0000256" key="5">
    <source>
        <dbReference type="ARBA" id="ARBA00022840"/>
    </source>
</evidence>
<dbReference type="GeneID" id="106819145"/>
<dbReference type="Pfam" id="PF00176">
    <property type="entry name" value="SNF2-rel_dom"/>
    <property type="match status" value="1"/>
</dbReference>